<evidence type="ECO:0000313" key="10">
    <source>
        <dbReference type="EMBL" id="GMG84175.1"/>
    </source>
</evidence>
<dbReference type="PANTHER" id="PTHR30625">
    <property type="entry name" value="PROTEIN TOLQ"/>
    <property type="match status" value="1"/>
</dbReference>
<sequence>MATEEIAMAGDALAAAAAALGERALGAGPVGAVLAAMSVFATAIVLAKLVQLSRAGLGDRQTPRRALELYRAGAVREAYALVRGRRGPAAEALALAIEAQARGVPDGKIREECYRVADDRFELLRGWMRPLEVIAGLAPLLGLFGTVLGMIAAFAELEAAGSRVDPGLLSGGIWEALLTTAAGLAVAMPVVAAVNWFERRIERAEHAVDNALAGLFATDFPAERSAGPGQDAPAGPSLHAAAGE</sequence>
<feature type="region of interest" description="Disordered" evidence="7">
    <location>
        <begin position="223"/>
        <end position="244"/>
    </location>
</feature>
<evidence type="ECO:0000256" key="7">
    <source>
        <dbReference type="SAM" id="MobiDB-lite"/>
    </source>
</evidence>
<name>A0ABQ6LRX8_9RHOB</name>
<dbReference type="Pfam" id="PF01618">
    <property type="entry name" value="MotA_ExbB"/>
    <property type="match status" value="1"/>
</dbReference>
<protein>
    <submittedName>
        <fullName evidence="10">MotA/TolQ/ExbB proton channel family protein</fullName>
    </submittedName>
</protein>
<comment type="similarity">
    <text evidence="6">Belongs to the exbB/tolQ family.</text>
</comment>
<dbReference type="PANTHER" id="PTHR30625:SF17">
    <property type="entry name" value="TOLQ-RELATED"/>
    <property type="match status" value="1"/>
</dbReference>
<evidence type="ECO:0000256" key="1">
    <source>
        <dbReference type="ARBA" id="ARBA00004651"/>
    </source>
</evidence>
<feature type="domain" description="MotA/TolQ/ExbB proton channel" evidence="9">
    <location>
        <begin position="101"/>
        <end position="208"/>
    </location>
</feature>
<keyword evidence="6" id="KW-0813">Transport</keyword>
<proteinExistence type="inferred from homology"/>
<comment type="caution">
    <text evidence="10">The sequence shown here is derived from an EMBL/GenBank/DDBJ whole genome shotgun (WGS) entry which is preliminary data.</text>
</comment>
<dbReference type="InterPro" id="IPR002898">
    <property type="entry name" value="MotA_ExbB_proton_chnl"/>
</dbReference>
<organism evidence="10 11">
    <name type="scientific">Paralimibaculum aggregatum</name>
    <dbReference type="NCBI Taxonomy" id="3036245"/>
    <lineage>
        <taxon>Bacteria</taxon>
        <taxon>Pseudomonadati</taxon>
        <taxon>Pseudomonadota</taxon>
        <taxon>Alphaproteobacteria</taxon>
        <taxon>Rhodobacterales</taxon>
        <taxon>Paracoccaceae</taxon>
        <taxon>Paralimibaculum</taxon>
    </lineage>
</organism>
<keyword evidence="2" id="KW-1003">Cell membrane</keyword>
<evidence type="ECO:0000259" key="9">
    <source>
        <dbReference type="Pfam" id="PF01618"/>
    </source>
</evidence>
<dbReference type="EMBL" id="BSYI01000031">
    <property type="protein sequence ID" value="GMG84175.1"/>
    <property type="molecule type" value="Genomic_DNA"/>
</dbReference>
<keyword evidence="11" id="KW-1185">Reference proteome</keyword>
<accession>A0ABQ6LRX8</accession>
<feature type="transmembrane region" description="Helical" evidence="8">
    <location>
        <begin position="133"/>
        <end position="153"/>
    </location>
</feature>
<keyword evidence="4 8" id="KW-1133">Transmembrane helix</keyword>
<keyword evidence="3 8" id="KW-0812">Transmembrane</keyword>
<evidence type="ECO:0000256" key="2">
    <source>
        <dbReference type="ARBA" id="ARBA00022475"/>
    </source>
</evidence>
<comment type="subcellular location">
    <subcellularLocation>
        <location evidence="1">Cell membrane</location>
        <topology evidence="1">Multi-pass membrane protein</topology>
    </subcellularLocation>
    <subcellularLocation>
        <location evidence="6">Membrane</location>
        <topology evidence="6">Multi-pass membrane protein</topology>
    </subcellularLocation>
</comment>
<dbReference type="Proteomes" id="UP001239909">
    <property type="component" value="Unassembled WGS sequence"/>
</dbReference>
<evidence type="ECO:0000256" key="3">
    <source>
        <dbReference type="ARBA" id="ARBA00022692"/>
    </source>
</evidence>
<keyword evidence="6" id="KW-0653">Protein transport</keyword>
<feature type="transmembrane region" description="Helical" evidence="8">
    <location>
        <begin position="173"/>
        <end position="197"/>
    </location>
</feature>
<keyword evidence="5 8" id="KW-0472">Membrane</keyword>
<feature type="transmembrane region" description="Helical" evidence="8">
    <location>
        <begin position="30"/>
        <end position="50"/>
    </location>
</feature>
<evidence type="ECO:0000256" key="5">
    <source>
        <dbReference type="ARBA" id="ARBA00023136"/>
    </source>
</evidence>
<reference evidence="10 11" key="1">
    <citation type="submission" date="2023-04" db="EMBL/GenBank/DDBJ databases">
        <title>Marinoamorphus aggregata gen. nov., sp. Nov., isolate from tissue of brittle star Ophioplocus japonicus.</title>
        <authorList>
            <person name="Kawano K."/>
            <person name="Sawayama S."/>
            <person name="Nakagawa S."/>
        </authorList>
    </citation>
    <scope>NUCLEOTIDE SEQUENCE [LARGE SCALE GENOMIC DNA]</scope>
    <source>
        <strain evidence="10 11">NKW23</strain>
    </source>
</reference>
<evidence type="ECO:0000256" key="4">
    <source>
        <dbReference type="ARBA" id="ARBA00022989"/>
    </source>
</evidence>
<evidence type="ECO:0000313" key="11">
    <source>
        <dbReference type="Proteomes" id="UP001239909"/>
    </source>
</evidence>
<gene>
    <name evidence="10" type="ORF">LNKW23_33890</name>
</gene>
<dbReference type="InterPro" id="IPR050790">
    <property type="entry name" value="ExbB/TolQ_transport"/>
</dbReference>
<evidence type="ECO:0000256" key="6">
    <source>
        <dbReference type="RuleBase" id="RU004057"/>
    </source>
</evidence>
<evidence type="ECO:0000256" key="8">
    <source>
        <dbReference type="SAM" id="Phobius"/>
    </source>
</evidence>